<evidence type="ECO:0000313" key="3">
    <source>
        <dbReference type="Proteomes" id="UP000789833"/>
    </source>
</evidence>
<evidence type="ECO:0008006" key="4">
    <source>
        <dbReference type="Google" id="ProtNLM"/>
    </source>
</evidence>
<feature type="transmembrane region" description="Helical" evidence="1">
    <location>
        <begin position="131"/>
        <end position="156"/>
    </location>
</feature>
<protein>
    <recommendedName>
        <fullName evidence="4">Glycerophosphoryl diester phosphodiesterase membrane domain-containing protein</fullName>
    </recommendedName>
</protein>
<comment type="caution">
    <text evidence="2">The sequence shown here is derived from an EMBL/GenBank/DDBJ whole genome shotgun (WGS) entry which is preliminary data.</text>
</comment>
<keyword evidence="1" id="KW-0812">Transmembrane</keyword>
<evidence type="ECO:0000313" key="2">
    <source>
        <dbReference type="EMBL" id="CAG9623581.1"/>
    </source>
</evidence>
<evidence type="ECO:0000256" key="1">
    <source>
        <dbReference type="SAM" id="Phobius"/>
    </source>
</evidence>
<dbReference type="RefSeq" id="WP_230505162.1">
    <property type="nucleotide sequence ID" value="NZ_CAKJTJ010000055.1"/>
</dbReference>
<feature type="transmembrane region" description="Helical" evidence="1">
    <location>
        <begin position="224"/>
        <end position="241"/>
    </location>
</feature>
<organism evidence="2 3">
    <name type="scientific">Sutcliffiella rhizosphaerae</name>
    <dbReference type="NCBI Taxonomy" id="2880967"/>
    <lineage>
        <taxon>Bacteria</taxon>
        <taxon>Bacillati</taxon>
        <taxon>Bacillota</taxon>
        <taxon>Bacilli</taxon>
        <taxon>Bacillales</taxon>
        <taxon>Bacillaceae</taxon>
        <taxon>Sutcliffiella</taxon>
    </lineage>
</organism>
<feature type="transmembrane region" description="Helical" evidence="1">
    <location>
        <begin position="253"/>
        <end position="276"/>
    </location>
</feature>
<sequence>MNNRLNEPKSFGEILDHTFRISKYKFKDFFIILLCLVGPVYLLEAIMQLASGRSFFRDLSGEGSWIDQIANSFLTEENTSLASDLNMGFTFLILLITYPIAQAAILIGVNQLKFKEEKTVGTLIKMALGRFFPMVGSTILFTIIAFAILVAVIFIGTFSTAIFFMSDLFIGIIFSILIFFGLLLLGGYFLTRLSFYFGSSVIDKSSPGLGRSWSLTSGQTFKMIGLYLIFFMITSAISFAIEGSFSLFLGNSVLLGLIVSFTSLFTTLIMAVGYSVMYLDLKVRHDADDLKEMIDEYNTN</sequence>
<keyword evidence="1" id="KW-0472">Membrane</keyword>
<dbReference type="EMBL" id="CAKJTJ010000055">
    <property type="protein sequence ID" value="CAG9623581.1"/>
    <property type="molecule type" value="Genomic_DNA"/>
</dbReference>
<name>A0ABN8AE70_9BACI</name>
<dbReference type="Proteomes" id="UP000789833">
    <property type="component" value="Unassembled WGS sequence"/>
</dbReference>
<proteinExistence type="predicted"/>
<keyword evidence="1" id="KW-1133">Transmembrane helix</keyword>
<feature type="transmembrane region" description="Helical" evidence="1">
    <location>
        <begin position="168"/>
        <end position="190"/>
    </location>
</feature>
<reference evidence="2 3" key="1">
    <citation type="submission" date="2021-10" db="EMBL/GenBank/DDBJ databases">
        <authorList>
            <person name="Criscuolo A."/>
        </authorList>
    </citation>
    <scope>NUCLEOTIDE SEQUENCE [LARGE SCALE GENOMIC DNA]</scope>
    <source>
        <strain evidence="3">CIP 111883</strain>
    </source>
</reference>
<feature type="transmembrane region" description="Helical" evidence="1">
    <location>
        <begin position="89"/>
        <end position="110"/>
    </location>
</feature>
<accession>A0ABN8AE70</accession>
<gene>
    <name evidence="2" type="ORF">BACCIP111883_04399</name>
</gene>
<keyword evidence="3" id="KW-1185">Reference proteome</keyword>
<feature type="transmembrane region" description="Helical" evidence="1">
    <location>
        <begin position="29"/>
        <end position="50"/>
    </location>
</feature>